<dbReference type="PANTHER" id="PTHR11091:SF0">
    <property type="entry name" value="MALATE DEHYDROGENASE"/>
    <property type="match status" value="1"/>
</dbReference>
<reference evidence="3" key="1">
    <citation type="submission" date="2018-05" db="EMBL/GenBank/DDBJ databases">
        <authorList>
            <person name="Lanie J.A."/>
            <person name="Ng W.-L."/>
            <person name="Kazmierczak K.M."/>
            <person name="Andrzejewski T.M."/>
            <person name="Davidsen T.M."/>
            <person name="Wayne K.J."/>
            <person name="Tettelin H."/>
            <person name="Glass J.I."/>
            <person name="Rusch D."/>
            <person name="Podicherti R."/>
            <person name="Tsui H.-C.T."/>
            <person name="Winkler M.E."/>
        </authorList>
    </citation>
    <scope>NUCLEOTIDE SEQUENCE</scope>
</reference>
<proteinExistence type="inferred from homology"/>
<name>A0A381TJF3_9ZZZZ</name>
<dbReference type="InterPro" id="IPR003767">
    <property type="entry name" value="Malate/L-lactate_DH-like"/>
</dbReference>
<evidence type="ECO:0000313" key="3">
    <source>
        <dbReference type="EMBL" id="SVA15904.1"/>
    </source>
</evidence>
<comment type="similarity">
    <text evidence="1">Belongs to the LDH2/MDH2 oxidoreductase family.</text>
</comment>
<dbReference type="Gene3D" id="3.30.1370.60">
    <property type="entry name" value="Hypothetical oxidoreductase yiak, domain 2"/>
    <property type="match status" value="1"/>
</dbReference>
<organism evidence="3">
    <name type="scientific">marine metagenome</name>
    <dbReference type="NCBI Taxonomy" id="408172"/>
    <lineage>
        <taxon>unclassified sequences</taxon>
        <taxon>metagenomes</taxon>
        <taxon>ecological metagenomes</taxon>
    </lineage>
</organism>
<dbReference type="AlphaFoldDB" id="A0A381TJF3"/>
<dbReference type="Pfam" id="PF02615">
    <property type="entry name" value="Ldh_2"/>
    <property type="match status" value="1"/>
</dbReference>
<dbReference type="Gene3D" id="1.10.1530.10">
    <property type="match status" value="1"/>
</dbReference>
<dbReference type="PANTHER" id="PTHR11091">
    <property type="entry name" value="OXIDOREDUCTASE-RELATED"/>
    <property type="match status" value="1"/>
</dbReference>
<accession>A0A381TJF3</accession>
<dbReference type="InterPro" id="IPR036111">
    <property type="entry name" value="Mal/L-sulfo/L-lacto_DH-like_sf"/>
</dbReference>
<dbReference type="SUPFAM" id="SSF89733">
    <property type="entry name" value="L-sulfolactate dehydrogenase-like"/>
    <property type="match status" value="1"/>
</dbReference>
<protein>
    <recommendedName>
        <fullName evidence="4">Ldh family oxidoreductase</fullName>
    </recommendedName>
</protein>
<evidence type="ECO:0000256" key="1">
    <source>
        <dbReference type="ARBA" id="ARBA00006056"/>
    </source>
</evidence>
<dbReference type="GO" id="GO:0016491">
    <property type="term" value="F:oxidoreductase activity"/>
    <property type="evidence" value="ECO:0007669"/>
    <property type="project" value="UniProtKB-KW"/>
</dbReference>
<gene>
    <name evidence="3" type="ORF">METZ01_LOCUS68758</name>
</gene>
<dbReference type="InterPro" id="IPR043144">
    <property type="entry name" value="Mal/L-sulf/L-lact_DH-like_ah"/>
</dbReference>
<keyword evidence="2" id="KW-0560">Oxidoreductase</keyword>
<evidence type="ECO:0000256" key="2">
    <source>
        <dbReference type="ARBA" id="ARBA00023002"/>
    </source>
</evidence>
<sequence>MPVFTPEYLHKVAYHIYCAKGTPEDEAEIVARHLVKANLCGHDSHGIIQTPTYAERIDVGHIVPGAPFEVVQEAPCTAVINGNWGFGFVVTEKATRMAIEKAKINGVAAITVHHQSHIGRLGDYPTMMATEGMIGMITADSGAAPKHVAPFGGVARKLGTNPICIGMPSNLDGPVLMDMASSTVALGKIALARNRKEDIPVGWIVDKDGNPTTDPNDYYSGGAILPVGVDQGHKGYALSFMVEVFSGLLTGLGFGIDPEGRHNDGVFIAAFNLEHFRPLEEFKKEMGEFVEFIKDSPPAAGFSEVLYPGEIEWNKEQARRKEGIFVEDETWAQLSDLMKSLNVESEVGQPQIIGK</sequence>
<dbReference type="EMBL" id="UINC01004653">
    <property type="protein sequence ID" value="SVA15904.1"/>
    <property type="molecule type" value="Genomic_DNA"/>
</dbReference>
<dbReference type="InterPro" id="IPR043143">
    <property type="entry name" value="Mal/L-sulf/L-lact_DH-like_NADP"/>
</dbReference>
<evidence type="ECO:0008006" key="4">
    <source>
        <dbReference type="Google" id="ProtNLM"/>
    </source>
</evidence>